<dbReference type="InterPro" id="IPR002818">
    <property type="entry name" value="DJ-1/PfpI"/>
</dbReference>
<dbReference type="AlphaFoldDB" id="E8K351"/>
<organism evidence="2 3">
    <name type="scientific">Streptococcus infantis ATCC 700779</name>
    <dbReference type="NCBI Taxonomy" id="889204"/>
    <lineage>
        <taxon>Bacteria</taxon>
        <taxon>Bacillati</taxon>
        <taxon>Bacillota</taxon>
        <taxon>Bacilli</taxon>
        <taxon>Lactobacillales</taxon>
        <taxon>Streptococcaceae</taxon>
        <taxon>Streptococcus</taxon>
    </lineage>
</organism>
<dbReference type="GeneID" id="29747864"/>
<keyword evidence="3" id="KW-1185">Reference proteome</keyword>
<feature type="domain" description="DJ-1/PfpI" evidence="1">
    <location>
        <begin position="2"/>
        <end position="164"/>
    </location>
</feature>
<dbReference type="InterPro" id="IPR029062">
    <property type="entry name" value="Class_I_gatase-like"/>
</dbReference>
<comment type="caution">
    <text evidence="2">The sequence shown here is derived from an EMBL/GenBank/DDBJ whole genome shotgun (WGS) entry which is preliminary data.</text>
</comment>
<proteinExistence type="predicted"/>
<dbReference type="Gene3D" id="3.40.50.880">
    <property type="match status" value="1"/>
</dbReference>
<dbReference type="eggNOG" id="COG0693">
    <property type="taxonomic scope" value="Bacteria"/>
</dbReference>
<evidence type="ECO:0000259" key="1">
    <source>
        <dbReference type="Pfam" id="PF01965"/>
    </source>
</evidence>
<reference evidence="2 3" key="1">
    <citation type="submission" date="2010-12" db="EMBL/GenBank/DDBJ databases">
        <authorList>
            <person name="Muzny D."/>
            <person name="Qin X."/>
            <person name="Deng J."/>
            <person name="Jiang H."/>
            <person name="Liu Y."/>
            <person name="Qu J."/>
            <person name="Song X.-Z."/>
            <person name="Zhang L."/>
            <person name="Thornton R."/>
            <person name="Coyle M."/>
            <person name="Francisco L."/>
            <person name="Jackson L."/>
            <person name="Javaid M."/>
            <person name="Korchina V."/>
            <person name="Kovar C."/>
            <person name="Mata R."/>
            <person name="Mathew T."/>
            <person name="Ngo R."/>
            <person name="Nguyen L."/>
            <person name="Nguyen N."/>
            <person name="Okwuonu G."/>
            <person name="Ongeri F."/>
            <person name="Pham C."/>
            <person name="Simmons D."/>
            <person name="Wilczek-Boney K."/>
            <person name="Hale W."/>
            <person name="Jakkamsetti A."/>
            <person name="Pham P."/>
            <person name="Ruth R."/>
            <person name="San Lucas F."/>
            <person name="Warren J."/>
            <person name="Zhang J."/>
            <person name="Zhao Z."/>
            <person name="Zhou C."/>
            <person name="Zhu D."/>
            <person name="Lee S."/>
            <person name="Bess C."/>
            <person name="Blankenburg K."/>
            <person name="Forbes L."/>
            <person name="Fu Q."/>
            <person name="Gubbala S."/>
            <person name="Hirani K."/>
            <person name="Jayaseelan J.C."/>
            <person name="Lara F."/>
            <person name="Munidasa M."/>
            <person name="Palculict T."/>
            <person name="Patil S."/>
            <person name="Pu L.-L."/>
            <person name="Saada N."/>
            <person name="Tang L."/>
            <person name="Weissenberger G."/>
            <person name="Zhu Y."/>
            <person name="Hemphill L."/>
            <person name="Shang Y."/>
            <person name="Youmans B."/>
            <person name="Ayvaz T."/>
            <person name="Ross M."/>
            <person name="Santibanez J."/>
            <person name="Aqrawi P."/>
            <person name="Gross S."/>
            <person name="Joshi V."/>
            <person name="Fowler G."/>
            <person name="Nazareth L."/>
            <person name="Reid J."/>
            <person name="Worley K."/>
            <person name="Petrosino J."/>
            <person name="Highlander S."/>
            <person name="Gibbs R."/>
        </authorList>
    </citation>
    <scope>NUCLEOTIDE SEQUENCE [LARGE SCALE GENOMIC DNA]</scope>
    <source>
        <strain evidence="2 3">ATCC 700779</strain>
    </source>
</reference>
<gene>
    <name evidence="2" type="ORF">HMPREF9423_1914</name>
</gene>
<dbReference type="HOGENOM" id="CLU_000445_44_5_9"/>
<dbReference type="Pfam" id="PF01965">
    <property type="entry name" value="DJ-1_PfpI"/>
    <property type="match status" value="1"/>
</dbReference>
<sequence length="206" mass="22738">MKKIYMYLLDTMADWENGYFLQGLTLQKMLPKQEYELCTVATSRKPIKTAGGMTLIPDITLDELDENQAAALLLIGADTWGSTEQTAILEVAKSLIEKGVLVAAICGATLGLANVGILDTQYHTSNALFFLTGMSSNYNGEQYYKDVAAVADDNLITASSAGSLLWAKYIFEKLEIYSSETIEAWYNYFSTGKASYFGELMNTFSK</sequence>
<dbReference type="RefSeq" id="WP_006149547.1">
    <property type="nucleotide sequence ID" value="NZ_AJTA01000011.1"/>
</dbReference>
<protein>
    <submittedName>
        <fullName evidence="2">DJ-1/PfpI family protein</fullName>
    </submittedName>
</protein>
<dbReference type="EMBL" id="AEVD01000025">
    <property type="protein sequence ID" value="EFX35747.1"/>
    <property type="molecule type" value="Genomic_DNA"/>
</dbReference>
<dbReference type="SUPFAM" id="SSF52317">
    <property type="entry name" value="Class I glutamine amidotransferase-like"/>
    <property type="match status" value="1"/>
</dbReference>
<dbReference type="PATRIC" id="fig|889204.5.peg.205"/>
<evidence type="ECO:0000313" key="2">
    <source>
        <dbReference type="EMBL" id="EFX35747.1"/>
    </source>
</evidence>
<accession>E8K351</accession>
<dbReference type="Proteomes" id="UP000002815">
    <property type="component" value="Unassembled WGS sequence"/>
</dbReference>
<evidence type="ECO:0000313" key="3">
    <source>
        <dbReference type="Proteomes" id="UP000002815"/>
    </source>
</evidence>
<name>E8K351_9STRE</name>